<evidence type="ECO:0000256" key="1">
    <source>
        <dbReference type="ARBA" id="ARBA00022723"/>
    </source>
</evidence>
<dbReference type="Pfam" id="PF01979">
    <property type="entry name" value="Amidohydro_1"/>
    <property type="match status" value="1"/>
</dbReference>
<dbReference type="AlphaFoldDB" id="A0A934K500"/>
<keyword evidence="6" id="KW-1185">Reference proteome</keyword>
<dbReference type="Gene3D" id="2.30.40.10">
    <property type="entry name" value="Urease, subunit C, domain 1"/>
    <property type="match status" value="1"/>
</dbReference>
<dbReference type="InterPro" id="IPR011059">
    <property type="entry name" value="Metal-dep_hydrolase_composite"/>
</dbReference>
<keyword evidence="1" id="KW-0479">Metal-binding</keyword>
<evidence type="ECO:0000256" key="3">
    <source>
        <dbReference type="ARBA" id="ARBA00022833"/>
    </source>
</evidence>
<organism evidence="5 6">
    <name type="scientific">Candidatus Nephthysia bennettiae</name>
    <dbReference type="NCBI Taxonomy" id="3127016"/>
    <lineage>
        <taxon>Bacteria</taxon>
        <taxon>Bacillati</taxon>
        <taxon>Candidatus Dormiibacterota</taxon>
        <taxon>Candidatus Dormibacteria</taxon>
        <taxon>Candidatus Dormibacterales</taxon>
        <taxon>Candidatus Dormibacteraceae</taxon>
        <taxon>Candidatus Nephthysia</taxon>
    </lineage>
</organism>
<dbReference type="PANTHER" id="PTHR43794">
    <property type="entry name" value="AMINOHYDROLASE SSNA-RELATED"/>
    <property type="match status" value="1"/>
</dbReference>
<dbReference type="GO" id="GO:0046872">
    <property type="term" value="F:metal ion binding"/>
    <property type="evidence" value="ECO:0007669"/>
    <property type="project" value="UniProtKB-KW"/>
</dbReference>
<gene>
    <name evidence="5" type="ORF">JF922_19060</name>
</gene>
<dbReference type="CDD" id="cd01298">
    <property type="entry name" value="ATZ_TRZ_like"/>
    <property type="match status" value="1"/>
</dbReference>
<evidence type="ECO:0000256" key="2">
    <source>
        <dbReference type="ARBA" id="ARBA00022801"/>
    </source>
</evidence>
<dbReference type="EMBL" id="JAEKNR010000188">
    <property type="protein sequence ID" value="MBJ7600159.1"/>
    <property type="molecule type" value="Genomic_DNA"/>
</dbReference>
<dbReference type="SUPFAM" id="SSF51338">
    <property type="entry name" value="Composite domain of metallo-dependent hydrolases"/>
    <property type="match status" value="1"/>
</dbReference>
<evidence type="ECO:0000313" key="5">
    <source>
        <dbReference type="EMBL" id="MBJ7600159.1"/>
    </source>
</evidence>
<accession>A0A934K500</accession>
<protein>
    <submittedName>
        <fullName evidence="5">8-oxoguanine deaminase</fullName>
        <ecNumber evidence="5">3.5.4.32</ecNumber>
    </submittedName>
</protein>
<keyword evidence="2 5" id="KW-0378">Hydrolase</keyword>
<dbReference type="Proteomes" id="UP000612893">
    <property type="component" value="Unassembled WGS sequence"/>
</dbReference>
<dbReference type="GO" id="GO:0102127">
    <property type="term" value="F:8-oxoguanine deaminase activity"/>
    <property type="evidence" value="ECO:0007669"/>
    <property type="project" value="UniProtKB-EC"/>
</dbReference>
<proteinExistence type="predicted"/>
<reference evidence="5" key="1">
    <citation type="submission" date="2020-10" db="EMBL/GenBank/DDBJ databases">
        <title>Ca. Dormibacterota MAGs.</title>
        <authorList>
            <person name="Montgomery K."/>
        </authorList>
    </citation>
    <scope>NUCLEOTIDE SEQUENCE [LARGE SCALE GENOMIC DNA]</scope>
    <source>
        <strain evidence="5">SC8812_S17_10</strain>
    </source>
</reference>
<feature type="domain" description="Amidohydrolase-related" evidence="4">
    <location>
        <begin position="84"/>
        <end position="454"/>
    </location>
</feature>
<dbReference type="GO" id="GO:0019239">
    <property type="term" value="F:deaminase activity"/>
    <property type="evidence" value="ECO:0007669"/>
    <property type="project" value="UniProtKB-ARBA"/>
</dbReference>
<comment type="caution">
    <text evidence="5">The sequence shown here is derived from an EMBL/GenBank/DDBJ whole genome shotgun (WGS) entry which is preliminary data.</text>
</comment>
<evidence type="ECO:0000259" key="4">
    <source>
        <dbReference type="Pfam" id="PF01979"/>
    </source>
</evidence>
<dbReference type="PANTHER" id="PTHR43794:SF11">
    <property type="entry name" value="AMIDOHYDROLASE-RELATED DOMAIN-CONTAINING PROTEIN"/>
    <property type="match status" value="1"/>
</dbReference>
<dbReference type="SUPFAM" id="SSF51556">
    <property type="entry name" value="Metallo-dependent hydrolases"/>
    <property type="match status" value="1"/>
</dbReference>
<dbReference type="InterPro" id="IPR050287">
    <property type="entry name" value="MTA/SAH_deaminase"/>
</dbReference>
<dbReference type="InterPro" id="IPR006680">
    <property type="entry name" value="Amidohydro-rel"/>
</dbReference>
<dbReference type="EC" id="3.5.4.32" evidence="5"/>
<keyword evidence="3" id="KW-0862">Zinc</keyword>
<dbReference type="NCBIfam" id="NF006055">
    <property type="entry name" value="PRK08203.1"/>
    <property type="match status" value="1"/>
</dbReference>
<dbReference type="FunFam" id="3.20.20.140:FF:000014">
    <property type="entry name" value="5-methylthioadenosine/S-adenosylhomocysteine deaminase"/>
    <property type="match status" value="1"/>
</dbReference>
<evidence type="ECO:0000313" key="6">
    <source>
        <dbReference type="Proteomes" id="UP000612893"/>
    </source>
</evidence>
<sequence length="486" mass="51496">MGGTRGALRQPLPLHRLRPHIRGGPASSRGADRVSLLVRAGVLATGTGAELAGGWVLCRDGMVVAVGGGAPPVADERLELPGCVVMPGLVNGHDHMYQWATRGYAPSGKLFDWLRTLYPVWAEMDAETVRLAARAAMSRLLLSGCTLSSDHHYVFPAGRPGLFEALVDAAREMGLRFHPCRGSMSLGESAGGLPPDRVVEREDLILAETEAMVSRYHDPRPGSMCRVAVAPCSPFSVTPGLMRESAALARRLGVRLHTHLAETADEERFCQERFGMRPLELMDELGWLGDDVWFAHGVHLSPAEVERLAESHTGVVHCPSSNMRLGAGACPVEDLVSAGVHVGLGVDGAASNEDGNLAAEVHQAVLLARLRAALLGRADAATALDGRQAWSLAWTGGAECLGRDDCGTLEPGKCADLAAFRVDDLPHVGIDDALQALALAPPSRAEAVLVGGRVVVREGHLLTADEDSVKAGLALASRRLRQAVHA</sequence>
<dbReference type="Gene3D" id="3.20.20.140">
    <property type="entry name" value="Metal-dependent hydrolases"/>
    <property type="match status" value="1"/>
</dbReference>
<name>A0A934K500_9BACT</name>
<dbReference type="InterPro" id="IPR032466">
    <property type="entry name" value="Metal_Hydrolase"/>
</dbReference>